<evidence type="ECO:0000313" key="1">
    <source>
        <dbReference type="EMBL" id="KAB5605556.1"/>
    </source>
</evidence>
<dbReference type="AlphaFoldDB" id="A0A5N5RE76"/>
<sequence>MVVALNGCSAPQPSISVDQAVLDDVVAAIPLYEFSSSRRDRSQIALVKTDGSYALITNSAMFYNVPIWTDRWLFFPDSNNDYYIGVDPTDTKVVSNEKTDFSYNAIAIDDDHILTVYNSGLQDMDIGDNQVVVSSPNGTIKQAVFSTADGGGGGDLALCGTDVYNISSTTTFTSEDDIDHSRAIMGQVSRGTYPTIGPFVRLNADPSDFTEEEVNIVGETVSIYSIEPGLGLPCRNDVVVFIGLAAKRTDTQLTDIPTVVSWNVKTGDYSLATLKDSNGALITHSYGDEWGDFRYTDNGLLGDELIFLNGESGRILRVNIKTGISRELAMPDYPGGFPYNGRFSMEVMNGRIYLSLLPMNDSAGTESFINVYDADNGSLIKQMKIDDRFTEYLQKDTVQSGRLAYNPREPLF</sequence>
<dbReference type="Proteomes" id="UP000326336">
    <property type="component" value="Unassembled WGS sequence"/>
</dbReference>
<organism evidence="1 2">
    <name type="scientific">Bifidobacterium jacchi</name>
    <dbReference type="NCBI Taxonomy" id="2490545"/>
    <lineage>
        <taxon>Bacteria</taxon>
        <taxon>Bacillati</taxon>
        <taxon>Actinomycetota</taxon>
        <taxon>Actinomycetes</taxon>
        <taxon>Bifidobacteriales</taxon>
        <taxon>Bifidobacteriaceae</taxon>
        <taxon>Bifidobacterium</taxon>
    </lineage>
</organism>
<name>A0A5N5RE76_9BIFI</name>
<keyword evidence="2" id="KW-1185">Reference proteome</keyword>
<protein>
    <submittedName>
        <fullName evidence="1">Uncharacterized protein</fullName>
    </submittedName>
</protein>
<dbReference type="EMBL" id="RQSP01000040">
    <property type="protein sequence ID" value="KAB5605556.1"/>
    <property type="molecule type" value="Genomic_DNA"/>
</dbReference>
<comment type="caution">
    <text evidence="1">The sequence shown here is derived from an EMBL/GenBank/DDBJ whole genome shotgun (WGS) entry which is preliminary data.</text>
</comment>
<dbReference type="OrthoDB" id="3242480at2"/>
<evidence type="ECO:0000313" key="2">
    <source>
        <dbReference type="Proteomes" id="UP000326336"/>
    </source>
</evidence>
<reference evidence="1 2" key="1">
    <citation type="journal article" date="2019" name="Int. J. Syst. Evol. Microbiol.">
        <title>Bifidobacterium jacchi sp. nov., isolated from the faeces of a baby common marmoset (Callithrix jacchus).</title>
        <authorList>
            <person name="Modesto M."/>
            <person name="Watanabe K."/>
            <person name="Arita M."/>
            <person name="Satti M."/>
            <person name="Oki K."/>
            <person name="Sciavilla P."/>
            <person name="Patavino C."/>
            <person name="Camma C."/>
            <person name="Michelini S."/>
            <person name="Sgorbati B."/>
            <person name="Mattarelli P."/>
        </authorList>
    </citation>
    <scope>NUCLEOTIDE SEQUENCE [LARGE SCALE GENOMIC DNA]</scope>
    <source>
        <strain evidence="1 2">MRM 9.3</strain>
    </source>
</reference>
<dbReference type="RefSeq" id="WP_151917407.1">
    <property type="nucleotide sequence ID" value="NZ_RQSP01000040.1"/>
</dbReference>
<accession>A0A5N5RE76</accession>
<proteinExistence type="predicted"/>
<gene>
    <name evidence="1" type="ORF">EHS19_08945</name>
</gene>